<evidence type="ECO:0000256" key="1">
    <source>
        <dbReference type="SAM" id="Phobius"/>
    </source>
</evidence>
<dbReference type="OrthoDB" id="92690at31979"/>
<proteinExistence type="predicted"/>
<keyword evidence="1" id="KW-0812">Transmembrane</keyword>
<dbReference type="HOGENOM" id="CLU_2128195_0_0_9"/>
<evidence type="ECO:0000313" key="3">
    <source>
        <dbReference type="Proteomes" id="UP000001572"/>
    </source>
</evidence>
<gene>
    <name evidence="2" type="ordered locus">Amet_2148</name>
</gene>
<evidence type="ECO:0000313" key="2">
    <source>
        <dbReference type="EMBL" id="ABR48307.1"/>
    </source>
</evidence>
<dbReference type="STRING" id="293826.Amet_2148"/>
<keyword evidence="1" id="KW-1133">Transmembrane helix</keyword>
<name>A6TQ39_ALKMQ</name>
<sequence length="113" mass="12909">MKENKNYTDKQLEHEITTLFNEGLDPLELSTSFKDQLLALPKGQQPPSRMETFLEREIRIPLATIPVLALSFIILLTVSLNSFILPGEISHPKYEILELKNTNGSIYTSDSYR</sequence>
<dbReference type="EMBL" id="CP000724">
    <property type="protein sequence ID" value="ABR48307.1"/>
    <property type="molecule type" value="Genomic_DNA"/>
</dbReference>
<feature type="transmembrane region" description="Helical" evidence="1">
    <location>
        <begin position="60"/>
        <end position="84"/>
    </location>
</feature>
<reference evidence="3" key="1">
    <citation type="journal article" date="2016" name="Genome Announc.">
        <title>Complete genome sequence of Alkaliphilus metalliredigens strain QYMF, an alkaliphilic and metal-reducing bacterium isolated from borax-contaminated leachate ponds.</title>
        <authorList>
            <person name="Hwang C."/>
            <person name="Copeland A."/>
            <person name="Lucas S."/>
            <person name="Lapidus A."/>
            <person name="Barry K."/>
            <person name="Detter J.C."/>
            <person name="Glavina Del Rio T."/>
            <person name="Hammon N."/>
            <person name="Israni S."/>
            <person name="Dalin E."/>
            <person name="Tice H."/>
            <person name="Pitluck S."/>
            <person name="Chertkov O."/>
            <person name="Brettin T."/>
            <person name="Bruce D."/>
            <person name="Han C."/>
            <person name="Schmutz J."/>
            <person name="Larimer F."/>
            <person name="Land M.L."/>
            <person name="Hauser L."/>
            <person name="Kyrpides N."/>
            <person name="Mikhailova N."/>
            <person name="Ye Q."/>
            <person name="Zhou J."/>
            <person name="Richardson P."/>
            <person name="Fields M.W."/>
        </authorList>
    </citation>
    <scope>NUCLEOTIDE SEQUENCE [LARGE SCALE GENOMIC DNA]</scope>
    <source>
        <strain evidence="3">QYMF</strain>
    </source>
</reference>
<keyword evidence="1" id="KW-0472">Membrane</keyword>
<organism evidence="2 3">
    <name type="scientific">Alkaliphilus metalliredigens (strain QYMF)</name>
    <dbReference type="NCBI Taxonomy" id="293826"/>
    <lineage>
        <taxon>Bacteria</taxon>
        <taxon>Bacillati</taxon>
        <taxon>Bacillota</taxon>
        <taxon>Clostridia</taxon>
        <taxon>Peptostreptococcales</taxon>
        <taxon>Natronincolaceae</taxon>
        <taxon>Alkaliphilus</taxon>
    </lineage>
</organism>
<accession>A6TQ39</accession>
<dbReference type="AlphaFoldDB" id="A6TQ39"/>
<dbReference type="KEGG" id="amt:Amet_2148"/>
<protein>
    <submittedName>
        <fullName evidence="2">Uncharacterized protein</fullName>
    </submittedName>
</protein>
<dbReference type="Proteomes" id="UP000001572">
    <property type="component" value="Chromosome"/>
</dbReference>
<dbReference type="RefSeq" id="WP_012063284.1">
    <property type="nucleotide sequence ID" value="NC_009633.1"/>
</dbReference>
<keyword evidence="3" id="KW-1185">Reference proteome</keyword>